<feature type="compositionally biased region" description="Basic and acidic residues" evidence="1">
    <location>
        <begin position="30"/>
        <end position="41"/>
    </location>
</feature>
<evidence type="ECO:0000313" key="2">
    <source>
        <dbReference type="EMBL" id="KAH9297385.1"/>
    </source>
</evidence>
<organism evidence="2 3">
    <name type="scientific">Taxus chinensis</name>
    <name type="common">Chinese yew</name>
    <name type="synonym">Taxus wallichiana var. chinensis</name>
    <dbReference type="NCBI Taxonomy" id="29808"/>
    <lineage>
        <taxon>Eukaryota</taxon>
        <taxon>Viridiplantae</taxon>
        <taxon>Streptophyta</taxon>
        <taxon>Embryophyta</taxon>
        <taxon>Tracheophyta</taxon>
        <taxon>Spermatophyta</taxon>
        <taxon>Pinopsida</taxon>
        <taxon>Pinidae</taxon>
        <taxon>Conifers II</taxon>
        <taxon>Cupressales</taxon>
        <taxon>Taxaceae</taxon>
        <taxon>Taxus</taxon>
    </lineage>
</organism>
<feature type="non-terminal residue" evidence="2">
    <location>
        <position position="51"/>
    </location>
</feature>
<evidence type="ECO:0000256" key="1">
    <source>
        <dbReference type="SAM" id="MobiDB-lite"/>
    </source>
</evidence>
<comment type="caution">
    <text evidence="2">The sequence shown here is derived from an EMBL/GenBank/DDBJ whole genome shotgun (WGS) entry which is preliminary data.</text>
</comment>
<name>A0AA38FCW4_TAXCH</name>
<keyword evidence="3" id="KW-1185">Reference proteome</keyword>
<protein>
    <submittedName>
        <fullName evidence="2">Uncharacterized protein</fullName>
    </submittedName>
</protein>
<feature type="region of interest" description="Disordered" evidence="1">
    <location>
        <begin position="1"/>
        <end position="51"/>
    </location>
</feature>
<dbReference type="AlphaFoldDB" id="A0AA38FCW4"/>
<sequence>MGHRWAKVHGTGQARIRPKNRKFSAQTANGDKRQRTRDAKSRKSGRRQRRK</sequence>
<proteinExistence type="predicted"/>
<dbReference type="EMBL" id="JAHRHJ020000010">
    <property type="protein sequence ID" value="KAH9297385.1"/>
    <property type="molecule type" value="Genomic_DNA"/>
</dbReference>
<reference evidence="2 3" key="1">
    <citation type="journal article" date="2021" name="Nat. Plants">
        <title>The Taxus genome provides insights into paclitaxel biosynthesis.</title>
        <authorList>
            <person name="Xiong X."/>
            <person name="Gou J."/>
            <person name="Liao Q."/>
            <person name="Li Y."/>
            <person name="Zhou Q."/>
            <person name="Bi G."/>
            <person name="Li C."/>
            <person name="Du R."/>
            <person name="Wang X."/>
            <person name="Sun T."/>
            <person name="Guo L."/>
            <person name="Liang H."/>
            <person name="Lu P."/>
            <person name="Wu Y."/>
            <person name="Zhang Z."/>
            <person name="Ro D.K."/>
            <person name="Shang Y."/>
            <person name="Huang S."/>
            <person name="Yan J."/>
        </authorList>
    </citation>
    <scope>NUCLEOTIDE SEQUENCE [LARGE SCALE GENOMIC DNA]</scope>
    <source>
        <strain evidence="2">Ta-2019</strain>
    </source>
</reference>
<evidence type="ECO:0000313" key="3">
    <source>
        <dbReference type="Proteomes" id="UP000824469"/>
    </source>
</evidence>
<accession>A0AA38FCW4</accession>
<feature type="compositionally biased region" description="Basic residues" evidence="1">
    <location>
        <begin position="42"/>
        <end position="51"/>
    </location>
</feature>
<dbReference type="Proteomes" id="UP000824469">
    <property type="component" value="Unassembled WGS sequence"/>
</dbReference>
<gene>
    <name evidence="2" type="ORF">KI387_029067</name>
</gene>